<dbReference type="Gene3D" id="1.10.460.10">
    <property type="entry name" value="Topoisomerase I, domain 2"/>
    <property type="match status" value="1"/>
</dbReference>
<evidence type="ECO:0000256" key="6">
    <source>
        <dbReference type="ARBA" id="ARBA00022842"/>
    </source>
</evidence>
<dbReference type="PROSITE" id="PS50880">
    <property type="entry name" value="TOPRIM"/>
    <property type="match status" value="1"/>
</dbReference>
<name>A0ABU8XNC0_9PROT</name>
<feature type="domain" description="Toprim" evidence="12">
    <location>
        <begin position="1"/>
        <end position="115"/>
    </location>
</feature>
<sequence length="901" mass="100007">MDVVVVESPAKAKTIEKYLGGNYKVLASYGHVRDLLDEDGAVEPEKDFEMHWRVLQQKKDALERITQAVKAADRLILATDPDREGEAISWHLLEVLGQKKALKNVNVQRAVFYEVTKPAVTEAVQHARSLDEHLIDAYRARRALDYLVGFKLSPVLWRKLPKSGSSAGRVQSVALRLICEREAEIQAFEPIEYWTVEALLENPEGKPFKARLTQLDGKRLDKFALRDEAAARRAVREVEARDLLVDHVEKKQVSRNPAPPFSTSTLQQEASRKLGFSADRTMKTAQRLFEGVDIGGETVGLITYMRTDSVQLSSEALSACRRLIGQRFGEDYLPEKPRQYKTKTKNAQEAHEAIRPTDLFRMPSELRGHLGEDERRLYELIWKRTVASQMAAALLDRVTVDIGSADGVVGLRATGQTVAFDGFLKLYQEGRDDPSGEEDEEGAILPPLAVGDPTRKRAVTPLQHFTEPPPRFTEASLVKKLEELGIGRPSTYASIISVLQNRSYVRLEQKRFVPEDKGWLVNAFLVEKFGHWVEYGFTAQLEDQLDDVAAGALFWKEVLRQFWEPFKARLDEVSEQRQREIIDALDHALGPLLFPGNGESDPRECPRCHEGRLGLKLSGFGPFIGCSRYPDCNYTRPFTVGSDGETRIEAESGDRLLGTEPASGEEVWLKIGRFGPYVQQGAGKKAKRSSLPAGVTPEQVDFDLALKLLSLPREVGRDPETKEPILAGINRFGPYVQRGKTYVRLEPDDDVFTIGMNRALALLAEPPKGRRAAAAAGPLRELGPHPEDNEPITVHAGRFGPYVKHGKLNASLAKGMTPETLTIEQAIQLLAQRAEKVAQGGGRPPRVRKISTAKKKPAAEAKAAPTPRKASAAGARRTAEKPASRTAAKAEAPAPPARKRS</sequence>
<evidence type="ECO:0000313" key="15">
    <source>
        <dbReference type="Proteomes" id="UP001375743"/>
    </source>
</evidence>
<keyword evidence="6" id="KW-0460">Magnesium</keyword>
<dbReference type="EC" id="5.6.2.1" evidence="10"/>
<dbReference type="RefSeq" id="WP_418158534.1">
    <property type="nucleotide sequence ID" value="NZ_JBBLZC010000004.1"/>
</dbReference>
<feature type="region of interest" description="Interaction with DNA" evidence="10">
    <location>
        <begin position="166"/>
        <end position="171"/>
    </location>
</feature>
<dbReference type="InterPro" id="IPR006171">
    <property type="entry name" value="TOPRIM_dom"/>
</dbReference>
<reference evidence="14 15" key="1">
    <citation type="submission" date="2024-01" db="EMBL/GenBank/DDBJ databases">
        <title>Multi-omics insights into the function and evolution of sodium benzoate biodegradation pathways in Benzoatithermus flavus gen. nov., sp. nov. from hot spring.</title>
        <authorList>
            <person name="Hu C.-J."/>
            <person name="Li W.-J."/>
        </authorList>
    </citation>
    <scope>NUCLEOTIDE SEQUENCE [LARGE SCALE GENOMIC DNA]</scope>
    <source>
        <strain evidence="14 15">SYSU G07066</strain>
    </source>
</reference>
<dbReference type="InterPro" id="IPR013498">
    <property type="entry name" value="Topo_IA_Znf"/>
</dbReference>
<evidence type="ECO:0000256" key="2">
    <source>
        <dbReference type="ARBA" id="ARBA00009446"/>
    </source>
</evidence>
<dbReference type="InterPro" id="IPR013824">
    <property type="entry name" value="Topo_IA_cen_sub1"/>
</dbReference>
<dbReference type="Pfam" id="PF13368">
    <property type="entry name" value="Toprim_C_rpt"/>
    <property type="match status" value="3"/>
</dbReference>
<dbReference type="PANTHER" id="PTHR42785">
    <property type="entry name" value="DNA TOPOISOMERASE, TYPE IA, CORE"/>
    <property type="match status" value="1"/>
</dbReference>
<dbReference type="SUPFAM" id="SSF57783">
    <property type="entry name" value="Zinc beta-ribbon"/>
    <property type="match status" value="1"/>
</dbReference>
<dbReference type="Pfam" id="PF01131">
    <property type="entry name" value="Topoisom_bac"/>
    <property type="match status" value="1"/>
</dbReference>
<organism evidence="14 15">
    <name type="scientific">Benzoatithermus flavus</name>
    <dbReference type="NCBI Taxonomy" id="3108223"/>
    <lineage>
        <taxon>Bacteria</taxon>
        <taxon>Pseudomonadati</taxon>
        <taxon>Pseudomonadota</taxon>
        <taxon>Alphaproteobacteria</taxon>
        <taxon>Geminicoccales</taxon>
        <taxon>Geminicoccaceae</taxon>
        <taxon>Benzoatithermus</taxon>
    </lineage>
</organism>
<evidence type="ECO:0000313" key="14">
    <source>
        <dbReference type="EMBL" id="MEK0082688.1"/>
    </source>
</evidence>
<dbReference type="CDD" id="cd00186">
    <property type="entry name" value="TOP1Ac"/>
    <property type="match status" value="1"/>
</dbReference>
<comment type="catalytic activity">
    <reaction evidence="1 10">
        <text>ATP-independent breakage of single-stranded DNA, followed by passage and rejoining.</text>
        <dbReference type="EC" id="5.6.2.1"/>
    </reaction>
</comment>
<dbReference type="InterPro" id="IPR013825">
    <property type="entry name" value="Topo_IA_cen_sub2"/>
</dbReference>
<comment type="similarity">
    <text evidence="2 10">Belongs to the type IA topoisomerase family.</text>
</comment>
<evidence type="ECO:0000256" key="8">
    <source>
        <dbReference type="ARBA" id="ARBA00023125"/>
    </source>
</evidence>
<keyword evidence="3" id="KW-0479">Metal-binding</keyword>
<dbReference type="InterPro" id="IPR028612">
    <property type="entry name" value="Topoisom_1_IA"/>
</dbReference>
<dbReference type="InterPro" id="IPR023405">
    <property type="entry name" value="Topo_IA_core_domain"/>
</dbReference>
<proteinExistence type="inferred from homology"/>
<feature type="site" description="Interaction with DNA" evidence="10">
    <location>
        <position position="142"/>
    </location>
</feature>
<feature type="site" description="Interaction with DNA" evidence="10">
    <location>
        <position position="157"/>
    </location>
</feature>
<dbReference type="NCBIfam" id="TIGR01051">
    <property type="entry name" value="topA_bact"/>
    <property type="match status" value="1"/>
</dbReference>
<gene>
    <name evidence="10 14" type="primary">topA</name>
    <name evidence="14" type="ORF">U1T56_05975</name>
</gene>
<evidence type="ECO:0000256" key="9">
    <source>
        <dbReference type="ARBA" id="ARBA00023235"/>
    </source>
</evidence>
<accession>A0ABU8XNC0</accession>
<dbReference type="InterPro" id="IPR034149">
    <property type="entry name" value="TOPRIM_TopoI"/>
</dbReference>
<dbReference type="GO" id="GO:0003917">
    <property type="term" value="F:DNA topoisomerase type I (single strand cut, ATP-independent) activity"/>
    <property type="evidence" value="ECO:0007669"/>
    <property type="project" value="UniProtKB-EC"/>
</dbReference>
<dbReference type="InterPro" id="IPR005733">
    <property type="entry name" value="TopoI_bac-type"/>
</dbReference>
<dbReference type="Gene3D" id="2.70.20.10">
    <property type="entry name" value="Topoisomerase I, domain 3"/>
    <property type="match status" value="1"/>
</dbReference>
<feature type="region of interest" description="Disordered" evidence="11">
    <location>
        <begin position="836"/>
        <end position="901"/>
    </location>
</feature>
<evidence type="ECO:0000259" key="13">
    <source>
        <dbReference type="PROSITE" id="PS52039"/>
    </source>
</evidence>
<dbReference type="Gene3D" id="3.40.50.140">
    <property type="match status" value="1"/>
</dbReference>
<feature type="site" description="Interaction with DNA" evidence="10">
    <location>
        <position position="31"/>
    </location>
</feature>
<evidence type="ECO:0000256" key="3">
    <source>
        <dbReference type="ARBA" id="ARBA00022723"/>
    </source>
</evidence>
<dbReference type="SUPFAM" id="SSF56712">
    <property type="entry name" value="Prokaryotic type I DNA topoisomerase"/>
    <property type="match status" value="1"/>
</dbReference>
<dbReference type="EMBL" id="JBBLZC010000004">
    <property type="protein sequence ID" value="MEK0082688.1"/>
    <property type="molecule type" value="Genomic_DNA"/>
</dbReference>
<dbReference type="CDD" id="cd03363">
    <property type="entry name" value="TOPRIM_TopoIA_TopoI"/>
    <property type="match status" value="1"/>
</dbReference>
<protein>
    <recommendedName>
        <fullName evidence="10">DNA topoisomerase 1</fullName>
        <ecNumber evidence="10">5.6.2.1</ecNumber>
    </recommendedName>
    <alternativeName>
        <fullName evidence="10">DNA topoisomerase I</fullName>
    </alternativeName>
</protein>
<dbReference type="InterPro" id="IPR025589">
    <property type="entry name" value="Toprim_C_rpt"/>
</dbReference>
<dbReference type="Pfam" id="PF01396">
    <property type="entry name" value="Zn_ribbon_Top1"/>
    <property type="match status" value="1"/>
</dbReference>
<evidence type="ECO:0000256" key="1">
    <source>
        <dbReference type="ARBA" id="ARBA00000213"/>
    </source>
</evidence>
<dbReference type="PRINTS" id="PR00417">
    <property type="entry name" value="PRTPISMRASEI"/>
</dbReference>
<keyword evidence="8 10" id="KW-0238">DNA-binding</keyword>
<dbReference type="PANTHER" id="PTHR42785:SF1">
    <property type="entry name" value="DNA TOPOISOMERASE"/>
    <property type="match status" value="1"/>
</dbReference>
<feature type="active site" description="O-(5'-phospho-DNA)-tyrosine intermediate" evidence="10">
    <location>
        <position position="304"/>
    </location>
</feature>
<comment type="subunit">
    <text evidence="10">Monomer.</text>
</comment>
<dbReference type="SMART" id="SM00436">
    <property type="entry name" value="TOP1Bc"/>
    <property type="match status" value="1"/>
</dbReference>
<dbReference type="InterPro" id="IPR003601">
    <property type="entry name" value="Topo_IA_2"/>
</dbReference>
<keyword evidence="9 10" id="KW-0413">Isomerase</keyword>
<dbReference type="InterPro" id="IPR013497">
    <property type="entry name" value="Topo_IA_cen"/>
</dbReference>
<evidence type="ECO:0000256" key="7">
    <source>
        <dbReference type="ARBA" id="ARBA00023029"/>
    </source>
</evidence>
<comment type="caution">
    <text evidence="10">Lacks conserved residue(s) required for the propagation of feature annotation.</text>
</comment>
<evidence type="ECO:0000256" key="10">
    <source>
        <dbReference type="HAMAP-Rule" id="MF_00952"/>
    </source>
</evidence>
<feature type="site" description="Interaction with DNA" evidence="10">
    <location>
        <position position="502"/>
    </location>
</feature>
<feature type="site" description="Interaction with DNA" evidence="10">
    <location>
        <position position="145"/>
    </location>
</feature>
<keyword evidence="5" id="KW-0862">Zinc</keyword>
<keyword evidence="7 10" id="KW-0799">Topoisomerase</keyword>
<dbReference type="InterPro" id="IPR000380">
    <property type="entry name" value="Topo_IA"/>
</dbReference>
<keyword evidence="15" id="KW-1185">Reference proteome</keyword>
<feature type="compositionally biased region" description="Basic residues" evidence="11">
    <location>
        <begin position="845"/>
        <end position="856"/>
    </location>
</feature>
<dbReference type="Proteomes" id="UP001375743">
    <property type="component" value="Unassembled WGS sequence"/>
</dbReference>
<evidence type="ECO:0000256" key="5">
    <source>
        <dbReference type="ARBA" id="ARBA00022833"/>
    </source>
</evidence>
<evidence type="ECO:0000259" key="12">
    <source>
        <dbReference type="PROSITE" id="PS50880"/>
    </source>
</evidence>
<evidence type="ECO:0000256" key="11">
    <source>
        <dbReference type="SAM" id="MobiDB-lite"/>
    </source>
</evidence>
<comment type="function">
    <text evidence="10">Releases the supercoiling and torsional tension of DNA, which is introduced during the DNA replication and transcription, by transiently cleaving and rejoining one strand of the DNA duplex. Introduces a single-strand break via transesterification at a target site in duplex DNA. The scissile phosphodiester is attacked by the catalytic tyrosine of the enzyme, resulting in the formation of a DNA-(5'-phosphotyrosyl)-enzyme intermediate and the expulsion of a 3'-OH DNA strand. The free DNA strand then undergoes passage around the unbroken strand, thus removing DNA supercoils. Finally, in the religation step, the DNA 3'-OH attacks the covalent intermediate to expel the active-site tyrosine and restore the DNA phosphodiester backbone.</text>
</comment>
<dbReference type="HAMAP" id="MF_00952">
    <property type="entry name" value="Topoisom_1_prok"/>
    <property type="match status" value="1"/>
</dbReference>
<dbReference type="Pfam" id="PF01751">
    <property type="entry name" value="Toprim"/>
    <property type="match status" value="1"/>
</dbReference>
<dbReference type="InterPro" id="IPR013826">
    <property type="entry name" value="Topo_IA_cen_sub3"/>
</dbReference>
<feature type="site" description="Interaction with DNA" evidence="10">
    <location>
        <position position="141"/>
    </location>
</feature>
<feature type="region of interest" description="Disordered" evidence="11">
    <location>
        <begin position="430"/>
        <end position="452"/>
    </location>
</feature>
<dbReference type="PROSITE" id="PS52039">
    <property type="entry name" value="TOPO_IA_2"/>
    <property type="match status" value="1"/>
</dbReference>
<comment type="caution">
    <text evidence="14">The sequence shown here is derived from an EMBL/GenBank/DDBJ whole genome shotgun (WGS) entry which is preliminary data.</text>
</comment>
<dbReference type="Gene3D" id="1.10.290.10">
    <property type="entry name" value="Topoisomerase I, domain 4"/>
    <property type="match status" value="1"/>
</dbReference>
<feature type="compositionally biased region" description="Low complexity" evidence="11">
    <location>
        <begin position="860"/>
        <end position="870"/>
    </location>
</feature>
<feature type="domain" description="Topo IA-type catalytic" evidence="13">
    <location>
        <begin position="131"/>
        <end position="570"/>
    </location>
</feature>
<evidence type="ECO:0000256" key="4">
    <source>
        <dbReference type="ARBA" id="ARBA00022771"/>
    </source>
</evidence>
<dbReference type="SMART" id="SM00437">
    <property type="entry name" value="TOP1Ac"/>
    <property type="match status" value="1"/>
</dbReference>
<feature type="site" description="Interaction with DNA" evidence="10">
    <location>
        <position position="306"/>
    </location>
</feature>
<dbReference type="InterPro" id="IPR003602">
    <property type="entry name" value="Topo_IA_DNA-bd_dom"/>
</dbReference>
<dbReference type="Gene3D" id="3.30.65.10">
    <property type="entry name" value="Bacterial Topoisomerase I, domain 1"/>
    <property type="match status" value="1"/>
</dbReference>
<dbReference type="SMART" id="SM00493">
    <property type="entry name" value="TOPRIM"/>
    <property type="match status" value="1"/>
</dbReference>
<keyword evidence="4" id="KW-0863">Zinc-finger</keyword>